<evidence type="ECO:0000259" key="6">
    <source>
        <dbReference type="PROSITE" id="PS51635"/>
    </source>
</evidence>
<proteinExistence type="predicted"/>
<dbReference type="SUPFAM" id="SSF52151">
    <property type="entry name" value="FabD/lysophospholipase-like"/>
    <property type="match status" value="1"/>
</dbReference>
<dbReference type="EMBL" id="RDOJ01000004">
    <property type="protein sequence ID" value="RLZ11562.1"/>
    <property type="molecule type" value="Genomic_DNA"/>
</dbReference>
<dbReference type="Gene3D" id="3.10.20.310">
    <property type="entry name" value="membrane protein fhac"/>
    <property type="match status" value="1"/>
</dbReference>
<feature type="short sequence motif" description="DGA/G" evidence="4">
    <location>
        <begin position="210"/>
        <end position="212"/>
    </location>
</feature>
<dbReference type="PANTHER" id="PTHR14226">
    <property type="entry name" value="NEUROPATHY TARGET ESTERASE/SWISS CHEESE D.MELANOGASTER"/>
    <property type="match status" value="1"/>
</dbReference>
<dbReference type="GO" id="GO:0016042">
    <property type="term" value="P:lipid catabolic process"/>
    <property type="evidence" value="ECO:0007669"/>
    <property type="project" value="UniProtKB-UniRule"/>
</dbReference>
<keyword evidence="3 4" id="KW-0443">Lipid metabolism</keyword>
<feature type="domain" description="PNPLA" evidence="6">
    <location>
        <begin position="33"/>
        <end position="223"/>
    </location>
</feature>
<gene>
    <name evidence="7" type="ORF">EAH69_03845</name>
</gene>
<organism evidence="7 8">
    <name type="scientific">Faecalibacter macacae</name>
    <dbReference type="NCBI Taxonomy" id="1859289"/>
    <lineage>
        <taxon>Bacteria</taxon>
        <taxon>Pseudomonadati</taxon>
        <taxon>Bacteroidota</taxon>
        <taxon>Flavobacteriia</taxon>
        <taxon>Flavobacteriales</taxon>
        <taxon>Weeksellaceae</taxon>
        <taxon>Faecalibacter</taxon>
    </lineage>
</organism>
<dbReference type="Gene3D" id="2.40.160.50">
    <property type="entry name" value="membrane protein fhac: a member of the omp85/tpsb transporter family"/>
    <property type="match status" value="1"/>
</dbReference>
<protein>
    <submittedName>
        <fullName evidence="7">Patatin</fullName>
    </submittedName>
</protein>
<evidence type="ECO:0000313" key="8">
    <source>
        <dbReference type="Proteomes" id="UP000275348"/>
    </source>
</evidence>
<feature type="active site" description="Proton acceptor" evidence="4">
    <location>
        <position position="210"/>
    </location>
</feature>
<dbReference type="AlphaFoldDB" id="A0A3L9MFH4"/>
<dbReference type="Pfam" id="PF01734">
    <property type="entry name" value="Patatin"/>
    <property type="match status" value="1"/>
</dbReference>
<evidence type="ECO:0000256" key="2">
    <source>
        <dbReference type="ARBA" id="ARBA00022963"/>
    </source>
</evidence>
<feature type="active site" description="Nucleophile" evidence="4">
    <location>
        <position position="66"/>
    </location>
</feature>
<evidence type="ECO:0000256" key="1">
    <source>
        <dbReference type="ARBA" id="ARBA00022801"/>
    </source>
</evidence>
<keyword evidence="8" id="KW-1185">Reference proteome</keyword>
<dbReference type="InterPro" id="IPR002641">
    <property type="entry name" value="PNPLA_dom"/>
</dbReference>
<feature type="short sequence motif" description="GXSXG" evidence="4">
    <location>
        <begin position="64"/>
        <end position="68"/>
    </location>
</feature>
<evidence type="ECO:0000256" key="3">
    <source>
        <dbReference type="ARBA" id="ARBA00023098"/>
    </source>
</evidence>
<keyword evidence="5" id="KW-0732">Signal</keyword>
<dbReference type="InterPro" id="IPR050301">
    <property type="entry name" value="NTE"/>
</dbReference>
<comment type="caution">
    <text evidence="7">The sequence shown here is derived from an EMBL/GenBank/DDBJ whole genome shotgun (WGS) entry which is preliminary data.</text>
</comment>
<dbReference type="OrthoDB" id="9770965at2"/>
<dbReference type="PROSITE" id="PS51635">
    <property type="entry name" value="PNPLA"/>
    <property type="match status" value="1"/>
</dbReference>
<feature type="short sequence motif" description="GXGXXG" evidence="4">
    <location>
        <begin position="37"/>
        <end position="42"/>
    </location>
</feature>
<dbReference type="PANTHER" id="PTHR14226:SF29">
    <property type="entry name" value="NEUROPATHY TARGET ESTERASE SWS"/>
    <property type="match status" value="1"/>
</dbReference>
<dbReference type="InterPro" id="IPR043864">
    <property type="entry name" value="Omp85-like_dom"/>
</dbReference>
<feature type="signal peptide" evidence="5">
    <location>
        <begin position="1"/>
        <end position="19"/>
    </location>
</feature>
<evidence type="ECO:0000256" key="4">
    <source>
        <dbReference type="PROSITE-ProRule" id="PRU01161"/>
    </source>
</evidence>
<dbReference type="InterPro" id="IPR016035">
    <property type="entry name" value="Acyl_Trfase/lysoPLipase"/>
</dbReference>
<reference evidence="7 8" key="1">
    <citation type="submission" date="2018-10" db="EMBL/GenBank/DDBJ databases">
        <authorList>
            <person name="Chen X."/>
        </authorList>
    </citation>
    <scope>NUCLEOTIDE SEQUENCE [LARGE SCALE GENOMIC DNA]</scope>
    <source>
        <strain evidence="7 8">YIM 102668</strain>
    </source>
</reference>
<dbReference type="CDD" id="cd07205">
    <property type="entry name" value="Pat_PNPLA6_PNPLA7_NTE1_like"/>
    <property type="match status" value="1"/>
</dbReference>
<dbReference type="Pfam" id="PF19143">
    <property type="entry name" value="Omp85_2"/>
    <property type="match status" value="1"/>
</dbReference>
<evidence type="ECO:0000256" key="5">
    <source>
        <dbReference type="SAM" id="SignalP"/>
    </source>
</evidence>
<dbReference type="Gene3D" id="3.40.1090.10">
    <property type="entry name" value="Cytosolic phospholipase A2 catalytic domain"/>
    <property type="match status" value="2"/>
</dbReference>
<keyword evidence="1 4" id="KW-0378">Hydrolase</keyword>
<sequence>MKLKKILIALFLIPTINFAQDSIVQIKRPKVGVVLSGGGAKGYAHIGALKKIEEAGIKIDYIGGTSMGAIVGGLYAAGYSPDELEIIIKELDLTSLIINEKNRQDIPYFEKANSEKYILDLPFNNFKLTIPQAVSSGQGPLDLLTYLFRHVHDTNDFSKLSIPFVCIATDIETGEEIVLKDGFLPLAVLASGAYPSMIKPVKIDNKLLIDGGVLNNFPVKEVKDMGADIIIGVDLQDPLKKQDELGSATDILQQIIKFNMEKKSDEQRKLVDLMIIPDTQGYGVASFGEVKPILERGLIAADSKFEELKEIASLQGNLENTRKALELKEYILIRDVKVNGAEQYNLNYLEGKLKIKSPQLASFKEIQSGINRLYSSGNFSKVDYKLNQEKENEYMLELTVTENPVKQKIRFGLHYDDFFKTGLLLNYTSKNLIFKNSTLSTDFVIGDYMRYNVNYYINNGYLPSIGIRSRMHRFNKEINLSELRSPEYPNLNELNYTFNDFVNQFYLQSTLKERYAIGLGLEHQYIELYTRNVSQTDNFPFAVNDKGNYFKAYAYIVADSRNNPNFASRGVMFNSSIKYLIDSNVKNFEKIYEFEVDLEKNFHINNFLSYRFTANFGTFFNGNNTSAQKFIVGGYVQQRFLNYTKFYGLPFASAFGDNKLILGSELQFKILKNHYAGILMNLANVEDRIEHIKLTDFKYSGYGLKYGYDSPLGPINFIWAYSPHTDRGLFNLSLGYWF</sequence>
<name>A0A3L9MFH4_9FLAO</name>
<keyword evidence="2 4" id="KW-0442">Lipid degradation</keyword>
<dbReference type="RefSeq" id="WP_121933870.1">
    <property type="nucleotide sequence ID" value="NZ_RDOJ01000004.1"/>
</dbReference>
<dbReference type="GO" id="GO:0016787">
    <property type="term" value="F:hydrolase activity"/>
    <property type="evidence" value="ECO:0007669"/>
    <property type="project" value="UniProtKB-UniRule"/>
</dbReference>
<dbReference type="Proteomes" id="UP000275348">
    <property type="component" value="Unassembled WGS sequence"/>
</dbReference>
<accession>A0A3L9MFH4</accession>
<evidence type="ECO:0000313" key="7">
    <source>
        <dbReference type="EMBL" id="RLZ11562.1"/>
    </source>
</evidence>
<feature type="chain" id="PRO_5018121513" evidence="5">
    <location>
        <begin position="20"/>
        <end position="738"/>
    </location>
</feature>